<accession>A0A6C0HQ09</accession>
<feature type="region of interest" description="Disordered" evidence="1">
    <location>
        <begin position="398"/>
        <end position="430"/>
    </location>
</feature>
<evidence type="ECO:0000313" key="2">
    <source>
        <dbReference type="EMBL" id="QHT82771.1"/>
    </source>
</evidence>
<dbReference type="AlphaFoldDB" id="A0A6C0HQ09"/>
<name>A0A6C0HQ09_9ZZZZ</name>
<protein>
    <submittedName>
        <fullName evidence="2">Uncharacterized protein</fullName>
    </submittedName>
</protein>
<dbReference type="EMBL" id="MN740003">
    <property type="protein sequence ID" value="QHT82771.1"/>
    <property type="molecule type" value="Genomic_DNA"/>
</dbReference>
<reference evidence="2" key="1">
    <citation type="journal article" date="2020" name="Nature">
        <title>Giant virus diversity and host interactions through global metagenomics.</title>
        <authorList>
            <person name="Schulz F."/>
            <person name="Roux S."/>
            <person name="Paez-Espino D."/>
            <person name="Jungbluth S."/>
            <person name="Walsh D.A."/>
            <person name="Denef V.J."/>
            <person name="McMahon K.D."/>
            <person name="Konstantinidis K.T."/>
            <person name="Eloe-Fadrosh E.A."/>
            <person name="Kyrpides N.C."/>
            <person name="Woyke T."/>
        </authorList>
    </citation>
    <scope>NUCLEOTIDE SEQUENCE</scope>
    <source>
        <strain evidence="2">GVMAG-M-3300023184-165</strain>
    </source>
</reference>
<feature type="compositionally biased region" description="Basic residues" evidence="1">
    <location>
        <begin position="398"/>
        <end position="421"/>
    </location>
</feature>
<evidence type="ECO:0000256" key="1">
    <source>
        <dbReference type="SAM" id="MobiDB-lite"/>
    </source>
</evidence>
<sequence length="430" mass="49206">MRKKTQKGGVLIKTNPEEAINFFIENSSQVNWLRETANSASGVIFECILKEGVASPYEMIRSTDFKSSVKKILIKFVGIRSEVRGEYDDDEWTVPFKTVSPALGIKNLEKEETFTKEINVQTDIFLKTISYLNPLCPAPIYASIKKDKANAIEFMSKLKIPDEYGLFSNATNRLITVIIEKIKDGVIPYLGVLGMEIADGYETFYDFYSRGSTRDDIRTYENMIRLKNIELALKTGYSQGDFHTGNMLVNPSIEGYYGGIPGNAMIIDFGYANKIPSEKLQEIKQLVSENKYVEALKIFNTLRRSDNWQLSEFPRIYGWLSYNYYNKEDKPIELVNPEEIEAENKRLLALKQAEESATDARVAFYNDSSHSGERDKYPLLPLSNAVKNSLFEGILSGGKKRRKTKSRKNSKKGTNKYKKQKRCETRRRLC</sequence>
<organism evidence="2">
    <name type="scientific">viral metagenome</name>
    <dbReference type="NCBI Taxonomy" id="1070528"/>
    <lineage>
        <taxon>unclassified sequences</taxon>
        <taxon>metagenomes</taxon>
        <taxon>organismal metagenomes</taxon>
    </lineage>
</organism>
<proteinExistence type="predicted"/>